<name>A0A4Y8W812_9VIBR</name>
<dbReference type="EMBL" id="SATR01000174">
    <property type="protein sequence ID" value="TFH88967.1"/>
    <property type="molecule type" value="Genomic_DNA"/>
</dbReference>
<proteinExistence type="predicted"/>
<keyword evidence="2" id="KW-1185">Reference proteome</keyword>
<reference evidence="1 2" key="1">
    <citation type="submission" date="2019-01" db="EMBL/GenBank/DDBJ databases">
        <title>Vibrio BEI176 sp. nov, a marine bacterium isolated from China: eastern marignal seas.</title>
        <authorList>
            <person name="Li B."/>
        </authorList>
    </citation>
    <scope>NUCLEOTIDE SEQUENCE [LARGE SCALE GENOMIC DNA]</scope>
    <source>
        <strain evidence="1 2">BEI176</strain>
    </source>
</reference>
<protein>
    <recommendedName>
        <fullName evidence="3">HNH endonuclease</fullName>
    </recommendedName>
</protein>
<evidence type="ECO:0000313" key="1">
    <source>
        <dbReference type="EMBL" id="TFH88967.1"/>
    </source>
</evidence>
<evidence type="ECO:0008006" key="3">
    <source>
        <dbReference type="Google" id="ProtNLM"/>
    </source>
</evidence>
<evidence type="ECO:0000313" key="2">
    <source>
        <dbReference type="Proteomes" id="UP000297753"/>
    </source>
</evidence>
<dbReference type="Proteomes" id="UP000297753">
    <property type="component" value="Unassembled WGS sequence"/>
</dbReference>
<organism evidence="1 2">
    <name type="scientific">Vibrio ouci</name>
    <dbReference type="NCBI Taxonomy" id="2499078"/>
    <lineage>
        <taxon>Bacteria</taxon>
        <taxon>Pseudomonadati</taxon>
        <taxon>Pseudomonadota</taxon>
        <taxon>Gammaproteobacteria</taxon>
        <taxon>Vibrionales</taxon>
        <taxon>Vibrionaceae</taxon>
        <taxon>Vibrio</taxon>
    </lineage>
</organism>
<gene>
    <name evidence="1" type="ORF">ELS82_24905</name>
</gene>
<sequence>MNGCMFCGKSPDTKEHVIPQWMHRKYGIKHSKLRIRNDSEVKYINEVLPACKLCNGIRFSQIEDKIKNGDATEQELFVWALKIYVGLNLKDSQFPEDRKDKLKGMVLTYEEVFKGIEFARSILANFGKPGFSLYPAPFGSVIITELPDYIEPSFALSSIGYPYNVITIIINEKQLLTVILNDFGLVKKQILNDDKKHGELLELIFKRSVESEEHFTANNYAQQATFYYSKLKAQLAIPKRVSISNKRVAAMLLPKKVKPSKLTSEFIVADLAKKLFKINA</sequence>
<comment type="caution">
    <text evidence="1">The sequence shown here is derived from an EMBL/GenBank/DDBJ whole genome shotgun (WGS) entry which is preliminary data.</text>
</comment>
<dbReference type="OrthoDB" id="6402279at2"/>
<accession>A0A4Y8W812</accession>
<dbReference type="AlphaFoldDB" id="A0A4Y8W812"/>
<dbReference type="RefSeq" id="WP_134837761.1">
    <property type="nucleotide sequence ID" value="NZ_SATR01000174.1"/>
</dbReference>